<evidence type="ECO:0000259" key="2">
    <source>
        <dbReference type="PROSITE" id="PS50158"/>
    </source>
</evidence>
<dbReference type="PANTHER" id="PTHR11439:SF440">
    <property type="entry name" value="INTEGRASE CATALYTIC DOMAIN-CONTAINING PROTEIN"/>
    <property type="match status" value="1"/>
</dbReference>
<evidence type="ECO:0000313" key="4">
    <source>
        <dbReference type="Proteomes" id="UP000198211"/>
    </source>
</evidence>
<dbReference type="OrthoDB" id="165748at2759"/>
<evidence type="ECO:0000313" key="3">
    <source>
        <dbReference type="EMBL" id="OWZ16109.1"/>
    </source>
</evidence>
<dbReference type="InterPro" id="IPR036875">
    <property type="entry name" value="Znf_CCHC_sf"/>
</dbReference>
<dbReference type="GO" id="GO:0008270">
    <property type="term" value="F:zinc ion binding"/>
    <property type="evidence" value="ECO:0007669"/>
    <property type="project" value="UniProtKB-KW"/>
</dbReference>
<dbReference type="PANTHER" id="PTHR11439">
    <property type="entry name" value="GAG-POL-RELATED RETROTRANSPOSON"/>
    <property type="match status" value="1"/>
</dbReference>
<dbReference type="STRING" id="4795.A0A225WG64"/>
<name>A0A225WG64_9STRA</name>
<dbReference type="AlphaFoldDB" id="A0A225WG64"/>
<organism evidence="3 4">
    <name type="scientific">Phytophthora megakarya</name>
    <dbReference type="NCBI Taxonomy" id="4795"/>
    <lineage>
        <taxon>Eukaryota</taxon>
        <taxon>Sar</taxon>
        <taxon>Stramenopiles</taxon>
        <taxon>Oomycota</taxon>
        <taxon>Peronosporomycetes</taxon>
        <taxon>Peronosporales</taxon>
        <taxon>Peronosporaceae</taxon>
        <taxon>Phytophthora</taxon>
    </lineage>
</organism>
<keyword evidence="1" id="KW-0863">Zinc-finger</keyword>
<keyword evidence="4" id="KW-1185">Reference proteome</keyword>
<accession>A0A225WG64</accession>
<gene>
    <name evidence="3" type="ORF">PHMEG_00010147</name>
</gene>
<keyword evidence="1" id="KW-0479">Metal-binding</keyword>
<dbReference type="EMBL" id="NBNE01000994">
    <property type="protein sequence ID" value="OWZ16109.1"/>
    <property type="molecule type" value="Genomic_DNA"/>
</dbReference>
<dbReference type="InterPro" id="IPR001878">
    <property type="entry name" value="Znf_CCHC"/>
</dbReference>
<dbReference type="InterPro" id="IPR043502">
    <property type="entry name" value="DNA/RNA_pol_sf"/>
</dbReference>
<feature type="domain" description="CCHC-type" evidence="2">
    <location>
        <begin position="103"/>
        <end position="120"/>
    </location>
</feature>
<dbReference type="SUPFAM" id="SSF57756">
    <property type="entry name" value="Retrovirus zinc finger-like domains"/>
    <property type="match status" value="1"/>
</dbReference>
<dbReference type="PROSITE" id="PS50158">
    <property type="entry name" value="ZF_CCHC"/>
    <property type="match status" value="1"/>
</dbReference>
<comment type="caution">
    <text evidence="3">The sequence shown here is derived from an EMBL/GenBank/DDBJ whole genome shotgun (WGS) entry which is preliminary data.</text>
</comment>
<dbReference type="Proteomes" id="UP000198211">
    <property type="component" value="Unassembled WGS sequence"/>
</dbReference>
<dbReference type="SUPFAM" id="SSF56672">
    <property type="entry name" value="DNA/RNA polymerases"/>
    <property type="match status" value="1"/>
</dbReference>
<protein>
    <submittedName>
        <fullName evidence="3">Pol Polyprotein</fullName>
    </submittedName>
</protein>
<evidence type="ECO:0000256" key="1">
    <source>
        <dbReference type="PROSITE-ProRule" id="PRU00047"/>
    </source>
</evidence>
<keyword evidence="1" id="KW-0862">Zinc</keyword>
<sequence>MALFVQPKESKRTWAEHFMYLVAISDASGGGADYMVFNNIVGYASEEMKLVLKAKVDNSRTDYVRQAEELAHIAQAWETDRSKGKNFGREVVSAVSERRTETRRCHGCSEVGHLRASCPQKKKSPEHLVSDVTWLENGETCNDRCTQPNEEPLAVTMKGQHFGVDYSVTFAVVIDMRSVKLLLALERKWGVPAKHDDVPNAYVKADKEAELVIYIRVPQGMGISEEITEKLGAVKEGELVLELQKAPYGPKHAARLWSQLLQKKSQAAGLEQSLTHMCVYFRWKNGVLVVVGVYVDDLLVTGTRQDEVNKFFGELSDLAVKDLGLASKFLGMRVEYTEENEYYLDQEAGISELLREFGMEHVNGVRTPIGIEWNEVDVSEALPASGGEDVVTVSRFQSLVGSLLWIARCTRPDVAFAVRKATRKTHSPSMVDWRLAKRILRYLTGTKQLRLQMNGNGGSEEALKVVAYSDADYATDKDDRKSVTRAL</sequence>
<dbReference type="GO" id="GO:0003676">
    <property type="term" value="F:nucleic acid binding"/>
    <property type="evidence" value="ECO:0007669"/>
    <property type="project" value="InterPro"/>
</dbReference>
<proteinExistence type="predicted"/>
<dbReference type="Pfam" id="PF07727">
    <property type="entry name" value="RVT_2"/>
    <property type="match status" value="1"/>
</dbReference>
<reference evidence="4" key="1">
    <citation type="submission" date="2017-03" db="EMBL/GenBank/DDBJ databases">
        <title>Phytopthora megakarya and P. palmivora, two closely related causual agents of cacao black pod achieved similar genome size and gene model numbers by different mechanisms.</title>
        <authorList>
            <person name="Ali S."/>
            <person name="Shao J."/>
            <person name="Larry D.J."/>
            <person name="Kronmiller B."/>
            <person name="Shen D."/>
            <person name="Strem M.D."/>
            <person name="Melnick R.L."/>
            <person name="Guiltinan M.J."/>
            <person name="Tyler B.M."/>
            <person name="Meinhardt L.W."/>
            <person name="Bailey B.A."/>
        </authorList>
    </citation>
    <scope>NUCLEOTIDE SEQUENCE [LARGE SCALE GENOMIC DNA]</scope>
    <source>
        <strain evidence="4">zdho120</strain>
    </source>
</reference>
<dbReference type="InterPro" id="IPR013103">
    <property type="entry name" value="RVT_2"/>
</dbReference>